<evidence type="ECO:0000256" key="7">
    <source>
        <dbReference type="ARBA" id="ARBA00023136"/>
    </source>
</evidence>
<evidence type="ECO:0000313" key="10">
    <source>
        <dbReference type="Proteomes" id="UP000524462"/>
    </source>
</evidence>
<keyword evidence="4 9" id="KW-0762">Sugar transport</keyword>
<keyword evidence="6 8" id="KW-1133">Transmembrane helix</keyword>
<dbReference type="EMBL" id="JACEGE010000008">
    <property type="protein sequence ID" value="MBA2795523.1"/>
    <property type="molecule type" value="Genomic_DNA"/>
</dbReference>
<keyword evidence="3" id="KW-0813">Transport</keyword>
<feature type="transmembrane region" description="Helical" evidence="8">
    <location>
        <begin position="211"/>
        <end position="228"/>
    </location>
</feature>
<proteinExistence type="inferred from homology"/>
<feature type="transmembrane region" description="Helical" evidence="8">
    <location>
        <begin position="266"/>
        <end position="284"/>
    </location>
</feature>
<feature type="transmembrane region" description="Helical" evidence="8">
    <location>
        <begin position="32"/>
        <end position="50"/>
    </location>
</feature>
<dbReference type="GO" id="GO:0015144">
    <property type="term" value="F:carbohydrate transmembrane transporter activity"/>
    <property type="evidence" value="ECO:0007669"/>
    <property type="project" value="InterPro"/>
</dbReference>
<dbReference type="Proteomes" id="UP000524462">
    <property type="component" value="Unassembled WGS sequence"/>
</dbReference>
<comment type="similarity">
    <text evidence="2">Belongs to the GRP transporter (TC 2.A.7.5) family.</text>
</comment>
<reference evidence="9 10" key="1">
    <citation type="submission" date="2020-07" db="EMBL/GenBank/DDBJ databases">
        <title>Molecular and genomic characterization of Streptococcus porcinus isolated from diseased swine in Brazil.</title>
        <authorList>
            <person name="Moreno L.Z."/>
            <person name="Matajira C.E.C."/>
            <person name="Poor A.P."/>
            <person name="Dutra M.C."/>
            <person name="Moreno A.M."/>
        </authorList>
    </citation>
    <scope>NUCLEOTIDE SEQUENCE [LARGE SCALE GENOMIC DNA]</scope>
    <source>
        <strain evidence="9 10">SP0816-2</strain>
    </source>
</reference>
<evidence type="ECO:0000256" key="4">
    <source>
        <dbReference type="ARBA" id="ARBA00022597"/>
    </source>
</evidence>
<sequence length="286" mass="31177">MEGILFALVPMVAWGSIGFVSNKIGGKPSQQTFGMTLGAVLFAIMVWIVKRPEMTSQLWIFGFLGGFLWSIGQTGQFYAMKHMGVSVANPLSSGSQLVLGSLIGVLLFGEWTQAYQYILGCCALILLIIGFYFSSKKDKDVQKAELHHYGKGFRSLTYSTIGYVSYVVLFNNIMKFDLISVLLPMAIGMVFGASLFMSFKLSFDTYVLKNSLVGIMWGIGNVFMLLAASKAGLAIAFSFSQLGAIISIIGGIIFLGEKKSKREMRWVILGIICFIAGAILLGIVKA</sequence>
<feature type="transmembrane region" description="Helical" evidence="8">
    <location>
        <begin position="6"/>
        <end position="25"/>
    </location>
</feature>
<dbReference type="InterPro" id="IPR010651">
    <property type="entry name" value="Sugar_transport"/>
</dbReference>
<evidence type="ECO:0000256" key="6">
    <source>
        <dbReference type="ARBA" id="ARBA00022989"/>
    </source>
</evidence>
<dbReference type="Pfam" id="PF06800">
    <property type="entry name" value="Sugar_transport"/>
    <property type="match status" value="1"/>
</dbReference>
<evidence type="ECO:0000256" key="2">
    <source>
        <dbReference type="ARBA" id="ARBA00006117"/>
    </source>
</evidence>
<dbReference type="CDD" id="cd23110">
    <property type="entry name" value="GRP"/>
    <property type="match status" value="1"/>
</dbReference>
<accession>A0A4V0A3Z5</accession>
<dbReference type="SUPFAM" id="SSF103481">
    <property type="entry name" value="Multidrug resistance efflux transporter EmrE"/>
    <property type="match status" value="2"/>
</dbReference>
<feature type="transmembrane region" description="Helical" evidence="8">
    <location>
        <begin position="56"/>
        <end position="79"/>
    </location>
</feature>
<dbReference type="PANTHER" id="PTHR16119">
    <property type="entry name" value="TRANSMEMBRANE PROTEIN 144"/>
    <property type="match status" value="1"/>
</dbReference>
<evidence type="ECO:0000256" key="5">
    <source>
        <dbReference type="ARBA" id="ARBA00022692"/>
    </source>
</evidence>
<evidence type="ECO:0000313" key="9">
    <source>
        <dbReference type="EMBL" id="MBA2795523.1"/>
    </source>
</evidence>
<feature type="transmembrane region" description="Helical" evidence="8">
    <location>
        <begin position="234"/>
        <end position="254"/>
    </location>
</feature>
<evidence type="ECO:0000256" key="1">
    <source>
        <dbReference type="ARBA" id="ARBA00004651"/>
    </source>
</evidence>
<keyword evidence="7 8" id="KW-0472">Membrane</keyword>
<name>A0A4V0A3Z5_STRPO</name>
<evidence type="ECO:0000256" key="3">
    <source>
        <dbReference type="ARBA" id="ARBA00022448"/>
    </source>
</evidence>
<evidence type="ECO:0000256" key="8">
    <source>
        <dbReference type="SAM" id="Phobius"/>
    </source>
</evidence>
<protein>
    <submittedName>
        <fullName evidence="9">GRP family sugar transporter</fullName>
    </submittedName>
</protein>
<dbReference type="GO" id="GO:0005886">
    <property type="term" value="C:plasma membrane"/>
    <property type="evidence" value="ECO:0007669"/>
    <property type="project" value="UniProtKB-SubCell"/>
</dbReference>
<organism evidence="9 10">
    <name type="scientific">Streptococcus porcinus</name>
    <dbReference type="NCBI Taxonomy" id="1340"/>
    <lineage>
        <taxon>Bacteria</taxon>
        <taxon>Bacillati</taxon>
        <taxon>Bacillota</taxon>
        <taxon>Bacilli</taxon>
        <taxon>Lactobacillales</taxon>
        <taxon>Streptococcaceae</taxon>
        <taxon>Streptococcus</taxon>
    </lineage>
</organism>
<comment type="subcellular location">
    <subcellularLocation>
        <location evidence="1">Cell membrane</location>
        <topology evidence="1">Multi-pass membrane protein</topology>
    </subcellularLocation>
</comment>
<dbReference type="RefSeq" id="WP_138083457.1">
    <property type="nucleotide sequence ID" value="NZ_JACEGE010000008.1"/>
</dbReference>
<feature type="transmembrane region" description="Helical" evidence="8">
    <location>
        <begin position="114"/>
        <end position="134"/>
    </location>
</feature>
<dbReference type="InterPro" id="IPR037185">
    <property type="entry name" value="EmrE-like"/>
</dbReference>
<feature type="transmembrane region" description="Helical" evidence="8">
    <location>
        <begin position="155"/>
        <end position="173"/>
    </location>
</feature>
<comment type="caution">
    <text evidence="9">The sequence shown here is derived from an EMBL/GenBank/DDBJ whole genome shotgun (WGS) entry which is preliminary data.</text>
</comment>
<dbReference type="PANTHER" id="PTHR16119:SF17">
    <property type="entry name" value="TRANSMEMBRANE PROTEIN 144"/>
    <property type="match status" value="1"/>
</dbReference>
<dbReference type="AlphaFoldDB" id="A0A4V0A3Z5"/>
<keyword evidence="5 8" id="KW-0812">Transmembrane</keyword>
<gene>
    <name evidence="9" type="ORF">H1B29_03345</name>
</gene>
<feature type="transmembrane region" description="Helical" evidence="8">
    <location>
        <begin position="179"/>
        <end position="199"/>
    </location>
</feature>
<dbReference type="Gene3D" id="1.10.3730.20">
    <property type="match status" value="1"/>
</dbReference>